<keyword evidence="1" id="KW-0732">Signal</keyword>
<protein>
    <submittedName>
        <fullName evidence="2">Uncharacterized protein</fullName>
    </submittedName>
</protein>
<comment type="caution">
    <text evidence="2">The sequence shown here is derived from an EMBL/GenBank/DDBJ whole genome shotgun (WGS) entry which is preliminary data.</text>
</comment>
<proteinExistence type="predicted"/>
<evidence type="ECO:0000313" key="2">
    <source>
        <dbReference type="EMBL" id="CAF3435978.1"/>
    </source>
</evidence>
<name>A0A818DJT1_9BILA</name>
<evidence type="ECO:0000313" key="4">
    <source>
        <dbReference type="Proteomes" id="UP000663869"/>
    </source>
</evidence>
<dbReference type="Proteomes" id="UP000663869">
    <property type="component" value="Unassembled WGS sequence"/>
</dbReference>
<dbReference type="AlphaFoldDB" id="A0A818DJT1"/>
<evidence type="ECO:0000313" key="3">
    <source>
        <dbReference type="EMBL" id="CAF4316370.1"/>
    </source>
</evidence>
<dbReference type="Proteomes" id="UP000663862">
    <property type="component" value="Unassembled WGS sequence"/>
</dbReference>
<dbReference type="EMBL" id="CAJNYU010001438">
    <property type="protein sequence ID" value="CAF3435978.1"/>
    <property type="molecule type" value="Genomic_DNA"/>
</dbReference>
<feature type="chain" id="PRO_5036414365" evidence="1">
    <location>
        <begin position="21"/>
        <end position="169"/>
    </location>
</feature>
<reference evidence="2" key="1">
    <citation type="submission" date="2021-02" db="EMBL/GenBank/DDBJ databases">
        <authorList>
            <person name="Nowell W R."/>
        </authorList>
    </citation>
    <scope>NUCLEOTIDE SEQUENCE</scope>
</reference>
<evidence type="ECO:0000256" key="1">
    <source>
        <dbReference type="SAM" id="SignalP"/>
    </source>
</evidence>
<accession>A0A818DJT1</accession>
<feature type="signal peptide" evidence="1">
    <location>
        <begin position="1"/>
        <end position="20"/>
    </location>
</feature>
<organism evidence="2 4">
    <name type="scientific">Rotaria socialis</name>
    <dbReference type="NCBI Taxonomy" id="392032"/>
    <lineage>
        <taxon>Eukaryota</taxon>
        <taxon>Metazoa</taxon>
        <taxon>Spiralia</taxon>
        <taxon>Gnathifera</taxon>
        <taxon>Rotifera</taxon>
        <taxon>Eurotatoria</taxon>
        <taxon>Bdelloidea</taxon>
        <taxon>Philodinida</taxon>
        <taxon>Philodinidae</taxon>
        <taxon>Rotaria</taxon>
    </lineage>
</organism>
<sequence>MHVFLFFLIAACTAFQITYAASDCKACQLDEHFSDANGYSCFHLNNGKVACTCPDQRYTLDKPCRICDRANICGDNPSNLCSEISATVPAAQDNAKTNFGCFCVDMSFYFGEPCPSSPVTSTTTTGFSASTPILTTTRLPLATTILTTTRVPLATTILTTTRLPLSTTA</sequence>
<gene>
    <name evidence="2" type="ORF">FME351_LOCUS12217</name>
    <name evidence="3" type="ORF">TSG867_LOCUS7253</name>
</gene>
<dbReference type="EMBL" id="CAJOBQ010000281">
    <property type="protein sequence ID" value="CAF4316370.1"/>
    <property type="molecule type" value="Genomic_DNA"/>
</dbReference>